<accession>A0A1Z4JD07</accession>
<dbReference type="AlphaFoldDB" id="A0A1Z4JD07"/>
<dbReference type="Proteomes" id="UP000217895">
    <property type="component" value="Chromosome"/>
</dbReference>
<evidence type="ECO:0000256" key="1">
    <source>
        <dbReference type="SAM" id="MobiDB-lite"/>
    </source>
</evidence>
<evidence type="ECO:0000313" key="4">
    <source>
        <dbReference type="Proteomes" id="UP000217895"/>
    </source>
</evidence>
<reference evidence="3 4" key="1">
    <citation type="submission" date="2017-06" db="EMBL/GenBank/DDBJ databases">
        <title>Genome sequencing of cyanobaciteial culture collection at National Institute for Environmental Studies (NIES).</title>
        <authorList>
            <person name="Hirose Y."/>
            <person name="Shimura Y."/>
            <person name="Fujisawa T."/>
            <person name="Nakamura Y."/>
            <person name="Kawachi M."/>
        </authorList>
    </citation>
    <scope>NUCLEOTIDE SEQUENCE [LARGE SCALE GENOMIC DNA]</scope>
    <source>
        <strain evidence="3 4">NIES-2135</strain>
    </source>
</reference>
<dbReference type="SMART" id="SM00909">
    <property type="entry name" value="Germane"/>
    <property type="match status" value="1"/>
</dbReference>
<evidence type="ECO:0000259" key="2">
    <source>
        <dbReference type="SMART" id="SM00909"/>
    </source>
</evidence>
<evidence type="ECO:0000313" key="3">
    <source>
        <dbReference type="EMBL" id="BAY54347.1"/>
    </source>
</evidence>
<gene>
    <name evidence="3" type="ORF">NIES2135_11640</name>
</gene>
<dbReference type="Pfam" id="PF10646">
    <property type="entry name" value="Germane"/>
    <property type="match status" value="1"/>
</dbReference>
<name>A0A1Z4JD07_LEPBY</name>
<proteinExistence type="predicted"/>
<feature type="region of interest" description="Disordered" evidence="1">
    <location>
        <begin position="41"/>
        <end position="71"/>
    </location>
</feature>
<dbReference type="EMBL" id="AP018203">
    <property type="protein sequence ID" value="BAY54347.1"/>
    <property type="molecule type" value="Genomic_DNA"/>
</dbReference>
<organism evidence="3 4">
    <name type="scientific">Leptolyngbya boryana NIES-2135</name>
    <dbReference type="NCBI Taxonomy" id="1973484"/>
    <lineage>
        <taxon>Bacteria</taxon>
        <taxon>Bacillati</taxon>
        <taxon>Cyanobacteriota</taxon>
        <taxon>Cyanophyceae</taxon>
        <taxon>Leptolyngbyales</taxon>
        <taxon>Leptolyngbyaceae</taxon>
        <taxon>Leptolyngbya group</taxon>
        <taxon>Leptolyngbya</taxon>
    </lineage>
</organism>
<protein>
    <recommendedName>
        <fullName evidence="2">GerMN domain-containing protein</fullName>
    </recommendedName>
</protein>
<keyword evidence="4" id="KW-1185">Reference proteome</keyword>
<sequence length="219" mass="23623">MQEHPRRFPLGIVVGLSTLVVATGSATAFFTWQQAQKQAPTPVAVEQPQTQDPRTAASVPSVSQNQIKPQAPTTEKTAQVFWLKDSATDMELVPVAIKVKSDDRQEVLLTAAVNNLLNNPPTQDLMTGIPQGTQLRSLKVKADSIYVDLTRPFTAGGGSLSMTGRLAQILYTTTSLNPKAKVFLSVEGKPLTVLGGEGLIVEQPLTRAQFEQDTGTKQE</sequence>
<feature type="compositionally biased region" description="Polar residues" evidence="1">
    <location>
        <begin position="47"/>
        <end position="71"/>
    </location>
</feature>
<feature type="domain" description="GerMN" evidence="2">
    <location>
        <begin position="109"/>
        <end position="195"/>
    </location>
</feature>
<dbReference type="InterPro" id="IPR019606">
    <property type="entry name" value="GerMN"/>
</dbReference>